<organism evidence="1 2">
    <name type="scientific">Spiroplasma poulsonii</name>
    <dbReference type="NCBI Taxonomy" id="2138"/>
    <lineage>
        <taxon>Bacteria</taxon>
        <taxon>Bacillati</taxon>
        <taxon>Mycoplasmatota</taxon>
        <taxon>Mollicutes</taxon>
        <taxon>Entomoplasmatales</taxon>
        <taxon>Spiroplasmataceae</taxon>
        <taxon>Spiroplasma</taxon>
    </lineage>
</organism>
<comment type="caution">
    <text evidence="1">The sequence shown here is derived from an EMBL/GenBank/DDBJ whole genome shotgun (WGS) entry which is preliminary data.</text>
</comment>
<reference evidence="1 2" key="1">
    <citation type="journal article" date="2019" name="Genome Biol. Evol.">
        <title>Toxin and genome evolution in a Drosophila defensive symbiosis.</title>
        <authorList>
            <person name="Ballinger M.J."/>
            <person name="Gawryluk R.M."/>
            <person name="Perlman S.J."/>
        </authorList>
    </citation>
    <scope>NUCLEOTIDE SEQUENCE [LARGE SCALE GENOMIC DNA]</scope>
    <source>
        <strain evidence="2">sNeo</strain>
    </source>
</reference>
<dbReference type="AlphaFoldDB" id="A0A433ER67"/>
<gene>
    <name evidence="1" type="ORF">D6D54_04870</name>
</gene>
<evidence type="ECO:0000313" key="1">
    <source>
        <dbReference type="EMBL" id="RUP77039.1"/>
    </source>
</evidence>
<sequence>MFAITIYNIKNKEQFKNENYLNTNWQPLNSSWLDSGMFNITNKLTLTGNLTILIYTKTAKHPKFYGPYVYPSVPVEIWKLLSNAVSNAGTLFWRYWLRKWLPSHLRNYIRLLALLVKKLQIFVKKILIEKYNFN</sequence>
<dbReference type="EMBL" id="RAHC01000004">
    <property type="protein sequence ID" value="RUP77039.1"/>
    <property type="molecule type" value="Genomic_DNA"/>
</dbReference>
<dbReference type="Proteomes" id="UP000274545">
    <property type="component" value="Unassembled WGS sequence"/>
</dbReference>
<protein>
    <submittedName>
        <fullName evidence="1">Uncharacterized protein</fullName>
    </submittedName>
</protein>
<proteinExistence type="predicted"/>
<name>A0A433ER67_9MOLU</name>
<evidence type="ECO:0000313" key="2">
    <source>
        <dbReference type="Proteomes" id="UP000274545"/>
    </source>
</evidence>
<accession>A0A433ER67</accession>